<accession>A0A6M4G2C8</accession>
<protein>
    <submittedName>
        <fullName evidence="1">Uncharacterized protein</fullName>
    </submittedName>
</protein>
<evidence type="ECO:0000313" key="1">
    <source>
        <dbReference type="EMBL" id="QJR01036.1"/>
    </source>
</evidence>
<proteinExistence type="predicted"/>
<dbReference type="EMBL" id="CP053021">
    <property type="protein sequence ID" value="QJR01036.1"/>
    <property type="molecule type" value="Genomic_DNA"/>
</dbReference>
<organism evidence="1 2">
    <name type="scientific">Sphingobium yanoikuyae</name>
    <name type="common">Sphingomonas yanoikuyae</name>
    <dbReference type="NCBI Taxonomy" id="13690"/>
    <lineage>
        <taxon>Bacteria</taxon>
        <taxon>Pseudomonadati</taxon>
        <taxon>Pseudomonadota</taxon>
        <taxon>Alphaproteobacteria</taxon>
        <taxon>Sphingomonadales</taxon>
        <taxon>Sphingomonadaceae</taxon>
        <taxon>Sphingobium</taxon>
    </lineage>
</organism>
<evidence type="ECO:0000313" key="2">
    <source>
        <dbReference type="Proteomes" id="UP000502611"/>
    </source>
</evidence>
<gene>
    <name evidence="1" type="ORF">HH800_01785</name>
</gene>
<dbReference type="Proteomes" id="UP000502611">
    <property type="component" value="Chromosome"/>
</dbReference>
<sequence>MVCGQDRPFIHAFSGWFAVTVDIHDMMAFETCEHRDAVEINFLVGGEALHGYAHAAGMSVLASWSGEVYDRLWDDDLVPVHEPCGWCCALCSQAERAHFPTIEDLWADHLFAPLQRWVNGHLRQAVVLEFYSNGGATWALLQQAKSAGHIASVDLK</sequence>
<dbReference type="AlphaFoldDB" id="A0A6M4G2C8"/>
<name>A0A6M4G2C8_SPHYA</name>
<dbReference type="RefSeq" id="WP_169860005.1">
    <property type="nucleotide sequence ID" value="NZ_CP053021.1"/>
</dbReference>
<reference evidence="1 2" key="1">
    <citation type="submission" date="2020-04" db="EMBL/GenBank/DDBJ databases">
        <title>The Whole Genome Analysis of High salt-tolerant Sphingobium yanoikuyae YC-XJ2 with Aryl organophosphorus flame retardants (aryl-OPFRs)-degrading capacity and characteristics of Related phosphotriesterase.</title>
        <authorList>
            <person name="Li X."/>
        </authorList>
    </citation>
    <scope>NUCLEOTIDE SEQUENCE [LARGE SCALE GENOMIC DNA]</scope>
    <source>
        <strain evidence="1 2">YC-XJ2</strain>
    </source>
</reference>